<evidence type="ECO:0000256" key="1">
    <source>
        <dbReference type="SAM" id="MobiDB-lite"/>
    </source>
</evidence>
<dbReference type="Proteomes" id="UP000193067">
    <property type="component" value="Unassembled WGS sequence"/>
</dbReference>
<accession>A0A1Y2IKW8</accession>
<keyword evidence="3" id="KW-1185">Reference proteome</keyword>
<dbReference type="AlphaFoldDB" id="A0A1Y2IKW8"/>
<reference evidence="2 3" key="1">
    <citation type="journal article" date="2015" name="Biotechnol. Biofuels">
        <title>Enhanced degradation of softwood versus hardwood by the white-rot fungus Pycnoporus coccineus.</title>
        <authorList>
            <person name="Couturier M."/>
            <person name="Navarro D."/>
            <person name="Chevret D."/>
            <person name="Henrissat B."/>
            <person name="Piumi F."/>
            <person name="Ruiz-Duenas F.J."/>
            <person name="Martinez A.T."/>
            <person name="Grigoriev I.V."/>
            <person name="Riley R."/>
            <person name="Lipzen A."/>
            <person name="Berrin J.G."/>
            <person name="Master E.R."/>
            <person name="Rosso M.N."/>
        </authorList>
    </citation>
    <scope>NUCLEOTIDE SEQUENCE [LARGE SCALE GENOMIC DNA]</scope>
    <source>
        <strain evidence="2 3">BRFM310</strain>
    </source>
</reference>
<feature type="region of interest" description="Disordered" evidence="1">
    <location>
        <begin position="84"/>
        <end position="108"/>
    </location>
</feature>
<name>A0A1Y2IKW8_TRAC3</name>
<proteinExistence type="predicted"/>
<dbReference type="EMBL" id="KZ084112">
    <property type="protein sequence ID" value="OSD01284.1"/>
    <property type="molecule type" value="Genomic_DNA"/>
</dbReference>
<organism evidence="2 3">
    <name type="scientific">Trametes coccinea (strain BRFM310)</name>
    <name type="common">Pycnoporus coccineus</name>
    <dbReference type="NCBI Taxonomy" id="1353009"/>
    <lineage>
        <taxon>Eukaryota</taxon>
        <taxon>Fungi</taxon>
        <taxon>Dikarya</taxon>
        <taxon>Basidiomycota</taxon>
        <taxon>Agaricomycotina</taxon>
        <taxon>Agaricomycetes</taxon>
        <taxon>Polyporales</taxon>
        <taxon>Polyporaceae</taxon>
        <taxon>Trametes</taxon>
    </lineage>
</organism>
<sequence length="108" mass="12147">MHTNASAETCCAPARFKPCLLLCCSGTVPSVRKAYPLLLRRTVLLARSAPSEQRRRARQPNLDRQRGFRCLCCGRTLKNTERTCRGPLKVPLPARRRTSSQRNPPDGE</sequence>
<evidence type="ECO:0000313" key="2">
    <source>
        <dbReference type="EMBL" id="OSD01284.1"/>
    </source>
</evidence>
<protein>
    <submittedName>
        <fullName evidence="2">Uncharacterized protein</fullName>
    </submittedName>
</protein>
<evidence type="ECO:0000313" key="3">
    <source>
        <dbReference type="Proteomes" id="UP000193067"/>
    </source>
</evidence>
<gene>
    <name evidence="2" type="ORF">PYCCODRAFT_533754</name>
</gene>